<reference evidence="2 3" key="1">
    <citation type="journal article" date="2019" name="Sci. Rep.">
        <title>Orb-weaving spider Araneus ventricosus genome elucidates the spidroin gene catalogue.</title>
        <authorList>
            <person name="Kono N."/>
            <person name="Nakamura H."/>
            <person name="Ohtoshi R."/>
            <person name="Moran D.A.P."/>
            <person name="Shinohara A."/>
            <person name="Yoshida Y."/>
            <person name="Fujiwara M."/>
            <person name="Mori M."/>
            <person name="Tomita M."/>
            <person name="Arakawa K."/>
        </authorList>
    </citation>
    <scope>NUCLEOTIDE SEQUENCE [LARGE SCALE GENOMIC DNA]</scope>
</reference>
<dbReference type="PANTHER" id="PTHR19303:SF73">
    <property type="entry name" value="PROTEIN PDC2"/>
    <property type="match status" value="1"/>
</dbReference>
<dbReference type="AlphaFoldDB" id="A0A4Y2HCL0"/>
<dbReference type="GO" id="GO:0003677">
    <property type="term" value="F:DNA binding"/>
    <property type="evidence" value="ECO:0007669"/>
    <property type="project" value="TreeGrafter"/>
</dbReference>
<dbReference type="EMBL" id="BGPR01001846">
    <property type="protein sequence ID" value="GBM63011.1"/>
    <property type="molecule type" value="Genomic_DNA"/>
</dbReference>
<evidence type="ECO:0000259" key="1">
    <source>
        <dbReference type="Pfam" id="PF03184"/>
    </source>
</evidence>
<dbReference type="InterPro" id="IPR050863">
    <property type="entry name" value="CenT-Element_Derived"/>
</dbReference>
<feature type="domain" description="DDE-1" evidence="1">
    <location>
        <begin position="78"/>
        <end position="177"/>
    </location>
</feature>
<proteinExistence type="predicted"/>
<dbReference type="OrthoDB" id="6436049at2759"/>
<dbReference type="GO" id="GO:0005634">
    <property type="term" value="C:nucleus"/>
    <property type="evidence" value="ECO:0007669"/>
    <property type="project" value="TreeGrafter"/>
</dbReference>
<protein>
    <submittedName>
        <fullName evidence="2">Tigger transposable element-derived protein 4</fullName>
    </submittedName>
</protein>
<dbReference type="Pfam" id="PF03184">
    <property type="entry name" value="DDE_1"/>
    <property type="match status" value="1"/>
</dbReference>
<sequence length="345" mass="39651">MFKKPHNFRSGKVVGESARVCSSDINHWMEKFWPDIIRNYDEKDIFNAYETGLLYKLTTNQTLEFKGEKCVVGKLLKVRITILVYANMNGSEKQKLTVIGKSQKRRFFKNVKKLPVGYKSNKKSWMTSDLFQKYLRQWDKELAKKKRKIALLIDNCAAHIEPSNLQCIKVVFLPPNKYYISFATDGSEKKSWRLVTESTIRNCFSHVGLTKTQQTEDDNLPLSKWLEKHGVNAFSQNEIEHFECCEDDVITSGEVREGDIVALVNEKNNSIVDSSSDMEEEQDELGPSIADAKAAANVLNNIFAIENIVKHVADLFKIVDKKIDELYIKSKIFQPKITSFFNVVD</sequence>
<dbReference type="PANTHER" id="PTHR19303">
    <property type="entry name" value="TRANSPOSON"/>
    <property type="match status" value="1"/>
</dbReference>
<dbReference type="Proteomes" id="UP000499080">
    <property type="component" value="Unassembled WGS sequence"/>
</dbReference>
<evidence type="ECO:0000313" key="2">
    <source>
        <dbReference type="EMBL" id="GBM63011.1"/>
    </source>
</evidence>
<dbReference type="InterPro" id="IPR004875">
    <property type="entry name" value="DDE_SF_endonuclease_dom"/>
</dbReference>
<gene>
    <name evidence="2" type="primary">Tigd4_3</name>
    <name evidence="2" type="ORF">AVEN_12285_1</name>
</gene>
<organism evidence="2 3">
    <name type="scientific">Araneus ventricosus</name>
    <name type="common">Orbweaver spider</name>
    <name type="synonym">Epeira ventricosa</name>
    <dbReference type="NCBI Taxonomy" id="182803"/>
    <lineage>
        <taxon>Eukaryota</taxon>
        <taxon>Metazoa</taxon>
        <taxon>Ecdysozoa</taxon>
        <taxon>Arthropoda</taxon>
        <taxon>Chelicerata</taxon>
        <taxon>Arachnida</taxon>
        <taxon>Araneae</taxon>
        <taxon>Araneomorphae</taxon>
        <taxon>Entelegynae</taxon>
        <taxon>Araneoidea</taxon>
        <taxon>Araneidae</taxon>
        <taxon>Araneus</taxon>
    </lineage>
</organism>
<keyword evidence="3" id="KW-1185">Reference proteome</keyword>
<accession>A0A4Y2HCL0</accession>
<name>A0A4Y2HCL0_ARAVE</name>
<evidence type="ECO:0000313" key="3">
    <source>
        <dbReference type="Proteomes" id="UP000499080"/>
    </source>
</evidence>
<comment type="caution">
    <text evidence="2">The sequence shown here is derived from an EMBL/GenBank/DDBJ whole genome shotgun (WGS) entry which is preliminary data.</text>
</comment>